<dbReference type="PROSITE" id="PS00819">
    <property type="entry name" value="DPS_2"/>
    <property type="match status" value="1"/>
</dbReference>
<proteinExistence type="inferred from homology"/>
<dbReference type="InterPro" id="IPR009078">
    <property type="entry name" value="Ferritin-like_SF"/>
</dbReference>
<sequence>MQVQSKSLPLNIGIDEEARQEIANGLSRLLADTYSLYLKTHYFHWNVTGPLFPSLHTMFEMQYTELAAAVDIIAERIRSLGVFAPGSYSTFAQLSSIPETKDVPSAEEMVRLLVEGNEAVAKTARSIYPAAERGDDQSTLDMLTDRLRVHEKTAWMLRSILTNQ</sequence>
<evidence type="ECO:0000256" key="1">
    <source>
        <dbReference type="ARBA" id="ARBA00009497"/>
    </source>
</evidence>
<dbReference type="InterPro" id="IPR008331">
    <property type="entry name" value="Ferritin_DPS_dom"/>
</dbReference>
<dbReference type="Pfam" id="PF00210">
    <property type="entry name" value="Ferritin"/>
    <property type="match status" value="1"/>
</dbReference>
<dbReference type="SUPFAM" id="SSF47240">
    <property type="entry name" value="Ferritin-like"/>
    <property type="match status" value="1"/>
</dbReference>
<dbReference type="Proteomes" id="UP001576780">
    <property type="component" value="Unassembled WGS sequence"/>
</dbReference>
<dbReference type="CDD" id="cd01043">
    <property type="entry name" value="DPS"/>
    <property type="match status" value="1"/>
</dbReference>
<gene>
    <name evidence="4" type="ORF">ACE1CA_34980</name>
</gene>
<comment type="similarity">
    <text evidence="1 2">Belongs to the Dps family.</text>
</comment>
<dbReference type="InterPro" id="IPR012347">
    <property type="entry name" value="Ferritin-like"/>
</dbReference>
<keyword evidence="5" id="KW-1185">Reference proteome</keyword>
<evidence type="ECO:0000313" key="4">
    <source>
        <dbReference type="EMBL" id="MFB2839723.1"/>
    </source>
</evidence>
<dbReference type="Gene3D" id="1.20.1260.10">
    <property type="match status" value="1"/>
</dbReference>
<dbReference type="PIRSF" id="PIRSF005900">
    <property type="entry name" value="Dps"/>
    <property type="match status" value="1"/>
</dbReference>
<dbReference type="EMBL" id="JBHFNT010000319">
    <property type="protein sequence ID" value="MFB2839723.1"/>
    <property type="molecule type" value="Genomic_DNA"/>
</dbReference>
<dbReference type="InterPro" id="IPR002177">
    <property type="entry name" value="DPS_DNA-bd"/>
</dbReference>
<dbReference type="PRINTS" id="PR01346">
    <property type="entry name" value="HELNAPAPROT"/>
</dbReference>
<comment type="caution">
    <text evidence="4">The sequence shown here is derived from an EMBL/GenBank/DDBJ whole genome shotgun (WGS) entry which is preliminary data.</text>
</comment>
<evidence type="ECO:0000313" key="5">
    <source>
        <dbReference type="Proteomes" id="UP001576780"/>
    </source>
</evidence>
<dbReference type="InterPro" id="IPR023188">
    <property type="entry name" value="DPS_DNA-bd_CS"/>
</dbReference>
<organism evidence="4 5">
    <name type="scientific">Floridaenema evergladense BLCC-F167</name>
    <dbReference type="NCBI Taxonomy" id="3153639"/>
    <lineage>
        <taxon>Bacteria</taxon>
        <taxon>Bacillati</taxon>
        <taxon>Cyanobacteriota</taxon>
        <taxon>Cyanophyceae</taxon>
        <taxon>Oscillatoriophycideae</taxon>
        <taxon>Aerosakkonematales</taxon>
        <taxon>Aerosakkonemataceae</taxon>
        <taxon>Floridanema</taxon>
        <taxon>Floridanema evergladense</taxon>
    </lineage>
</organism>
<accession>A0ABV4WX70</accession>
<feature type="domain" description="Ferritin/DPS" evidence="3">
    <location>
        <begin position="25"/>
        <end position="163"/>
    </location>
</feature>
<name>A0ABV4WX70_9CYAN</name>
<protein>
    <submittedName>
        <fullName evidence="4">Dps family protein</fullName>
    </submittedName>
</protein>
<evidence type="ECO:0000256" key="2">
    <source>
        <dbReference type="RuleBase" id="RU003875"/>
    </source>
</evidence>
<dbReference type="PANTHER" id="PTHR42932">
    <property type="entry name" value="GENERAL STRESS PROTEIN 20U"/>
    <property type="match status" value="1"/>
</dbReference>
<dbReference type="PANTHER" id="PTHR42932:SF3">
    <property type="entry name" value="DNA PROTECTION DURING STARVATION PROTEIN"/>
    <property type="match status" value="1"/>
</dbReference>
<reference evidence="4 5" key="1">
    <citation type="submission" date="2024-09" db="EMBL/GenBank/DDBJ databases">
        <title>Floridaenema gen nov. (Aerosakkonemataceae, Aerosakkonematales ord. nov., Cyanobacteria) from benthic tropical and subtropical fresh waters, with the description of four new species.</title>
        <authorList>
            <person name="Moretto J.A."/>
            <person name="Berthold D.E."/>
            <person name="Lefler F.W."/>
            <person name="Huang I.-S."/>
            <person name="Laughinghouse H. IV."/>
        </authorList>
    </citation>
    <scope>NUCLEOTIDE SEQUENCE [LARGE SCALE GENOMIC DNA]</scope>
    <source>
        <strain evidence="4 5">BLCC-F167</strain>
    </source>
</reference>
<evidence type="ECO:0000259" key="3">
    <source>
        <dbReference type="Pfam" id="PF00210"/>
    </source>
</evidence>
<dbReference type="PROSITE" id="PS00818">
    <property type="entry name" value="DPS_1"/>
    <property type="match status" value="1"/>
</dbReference>
<dbReference type="RefSeq" id="WP_413281987.1">
    <property type="nucleotide sequence ID" value="NZ_JBHFNT010000319.1"/>
</dbReference>